<dbReference type="NCBIfam" id="TIGR01549">
    <property type="entry name" value="HAD-SF-IA-v1"/>
    <property type="match status" value="1"/>
</dbReference>
<proteinExistence type="predicted"/>
<dbReference type="AlphaFoldDB" id="A0A5N4W8S8"/>
<keyword evidence="4" id="KW-0119">Carbohydrate metabolism</keyword>
<gene>
    <name evidence="5" type="ORF">F4W09_14210</name>
</gene>
<dbReference type="RefSeq" id="WP_044739763.1">
    <property type="nucleotide sequence ID" value="NZ_VXLD01000012.1"/>
</dbReference>
<dbReference type="NCBIfam" id="TIGR01509">
    <property type="entry name" value="HAD-SF-IA-v3"/>
    <property type="match status" value="1"/>
</dbReference>
<evidence type="ECO:0000313" key="5">
    <source>
        <dbReference type="EMBL" id="KAB1852736.1"/>
    </source>
</evidence>
<evidence type="ECO:0000313" key="6">
    <source>
        <dbReference type="Proteomes" id="UP000325788"/>
    </source>
</evidence>
<dbReference type="InterPro" id="IPR006439">
    <property type="entry name" value="HAD-SF_hydro_IA"/>
</dbReference>
<accession>A0A5N4W8S8</accession>
<evidence type="ECO:0000256" key="3">
    <source>
        <dbReference type="ARBA" id="ARBA00022842"/>
    </source>
</evidence>
<dbReference type="Pfam" id="PF13419">
    <property type="entry name" value="HAD_2"/>
    <property type="match status" value="1"/>
</dbReference>
<dbReference type="GO" id="GO:0008967">
    <property type="term" value="F:phosphoglycolate phosphatase activity"/>
    <property type="evidence" value="ECO:0007669"/>
    <property type="project" value="TreeGrafter"/>
</dbReference>
<reference evidence="5 6" key="1">
    <citation type="submission" date="2019-09" db="EMBL/GenBank/DDBJ databases">
        <title>Draft genome sequence of Acinetobacter tandoii W4-4-4 isolated from environmental water sample.</title>
        <authorList>
            <person name="Wee S.K."/>
            <person name="Yan B."/>
            <person name="Mustaffa S.B."/>
            <person name="Yap E.P.H."/>
        </authorList>
    </citation>
    <scope>NUCLEOTIDE SEQUENCE [LARGE SCALE GENOMIC DNA]</scope>
    <source>
        <strain evidence="5 6">W4-4-4</strain>
    </source>
</reference>
<dbReference type="InterPro" id="IPR036412">
    <property type="entry name" value="HAD-like_sf"/>
</dbReference>
<dbReference type="GO" id="GO:0046872">
    <property type="term" value="F:metal ion binding"/>
    <property type="evidence" value="ECO:0007669"/>
    <property type="project" value="UniProtKB-KW"/>
</dbReference>
<dbReference type="PANTHER" id="PTHR43434:SF23">
    <property type="entry name" value="PHOSPHOGLYCOLATE PHOSPHATASE"/>
    <property type="match status" value="1"/>
</dbReference>
<dbReference type="PANTHER" id="PTHR43434">
    <property type="entry name" value="PHOSPHOGLYCOLATE PHOSPHATASE"/>
    <property type="match status" value="1"/>
</dbReference>
<keyword evidence="2 5" id="KW-0378">Hydrolase</keyword>
<dbReference type="InterPro" id="IPR023198">
    <property type="entry name" value="PGP-like_dom2"/>
</dbReference>
<dbReference type="SUPFAM" id="SSF56784">
    <property type="entry name" value="HAD-like"/>
    <property type="match status" value="1"/>
</dbReference>
<dbReference type="SFLD" id="SFLDG01129">
    <property type="entry name" value="C1.5:_HAD__Beta-PGM__Phosphata"/>
    <property type="match status" value="1"/>
</dbReference>
<dbReference type="InterPro" id="IPR041492">
    <property type="entry name" value="HAD_2"/>
</dbReference>
<keyword evidence="1" id="KW-0479">Metal-binding</keyword>
<dbReference type="InterPro" id="IPR050155">
    <property type="entry name" value="HAD-like_hydrolase_sf"/>
</dbReference>
<name>A0A5N4W8S8_9GAMM</name>
<protein>
    <submittedName>
        <fullName evidence="5">HAD-IA family hydrolase</fullName>
    </submittedName>
</protein>
<dbReference type="FunFam" id="3.40.50.1000:FF:000022">
    <property type="entry name" value="Phosphoglycolate phosphatase"/>
    <property type="match status" value="1"/>
</dbReference>
<sequence>MKAVLFDLDGTLIDTAADFIRIIQDMCREEGRAIVEAELIRTQVSEGARAMVKLVYPELEVDDPIFLAHRQRFLDLYGAEIAVDTDLFAGMYPLLEQLEQQNIPWGIVTNKPRGLSESLLTALNLTERCAVLVCPEDVSKTKPDPEPMYLAAQQLQLPAEQCIYVGDHPRDIDAGRNAQMYTILAAYGYLPLAHKDDLAAWQANCIVNTVTELQHVIQQKLTLNSAINT</sequence>
<dbReference type="SFLD" id="SFLDG01135">
    <property type="entry name" value="C1.5.6:_HAD__Beta-PGM__Phospha"/>
    <property type="match status" value="1"/>
</dbReference>
<dbReference type="Gene3D" id="3.40.50.1000">
    <property type="entry name" value="HAD superfamily/HAD-like"/>
    <property type="match status" value="1"/>
</dbReference>
<evidence type="ECO:0000256" key="4">
    <source>
        <dbReference type="ARBA" id="ARBA00023277"/>
    </source>
</evidence>
<dbReference type="InterPro" id="IPR023214">
    <property type="entry name" value="HAD_sf"/>
</dbReference>
<dbReference type="SFLD" id="SFLDS00003">
    <property type="entry name" value="Haloacid_Dehalogenase"/>
    <property type="match status" value="1"/>
</dbReference>
<organism evidence="5 6">
    <name type="scientific">Acinetobacter tandoii</name>
    <dbReference type="NCBI Taxonomy" id="202954"/>
    <lineage>
        <taxon>Bacteria</taxon>
        <taxon>Pseudomonadati</taxon>
        <taxon>Pseudomonadota</taxon>
        <taxon>Gammaproteobacteria</taxon>
        <taxon>Moraxellales</taxon>
        <taxon>Moraxellaceae</taxon>
        <taxon>Acinetobacter</taxon>
    </lineage>
</organism>
<dbReference type="GO" id="GO:0005829">
    <property type="term" value="C:cytosol"/>
    <property type="evidence" value="ECO:0007669"/>
    <property type="project" value="TreeGrafter"/>
</dbReference>
<dbReference type="GO" id="GO:0006281">
    <property type="term" value="P:DNA repair"/>
    <property type="evidence" value="ECO:0007669"/>
    <property type="project" value="TreeGrafter"/>
</dbReference>
<dbReference type="EMBL" id="VXLD01000012">
    <property type="protein sequence ID" value="KAB1852736.1"/>
    <property type="molecule type" value="Genomic_DNA"/>
</dbReference>
<comment type="caution">
    <text evidence="5">The sequence shown here is derived from an EMBL/GenBank/DDBJ whole genome shotgun (WGS) entry which is preliminary data.</text>
</comment>
<dbReference type="Proteomes" id="UP000325788">
    <property type="component" value="Unassembled WGS sequence"/>
</dbReference>
<keyword evidence="3" id="KW-0460">Magnesium</keyword>
<evidence type="ECO:0000256" key="1">
    <source>
        <dbReference type="ARBA" id="ARBA00022723"/>
    </source>
</evidence>
<dbReference type="Gene3D" id="1.10.150.240">
    <property type="entry name" value="Putative phosphatase, domain 2"/>
    <property type="match status" value="1"/>
</dbReference>
<dbReference type="PRINTS" id="PR00413">
    <property type="entry name" value="HADHALOGNASE"/>
</dbReference>
<evidence type="ECO:0000256" key="2">
    <source>
        <dbReference type="ARBA" id="ARBA00022801"/>
    </source>
</evidence>